<evidence type="ECO:0000256" key="5">
    <source>
        <dbReference type="ARBA" id="ARBA00023125"/>
    </source>
</evidence>
<comment type="subcellular location">
    <subcellularLocation>
        <location evidence="1">Nucleus</location>
    </subcellularLocation>
</comment>
<dbReference type="GO" id="GO:0043565">
    <property type="term" value="F:sequence-specific DNA binding"/>
    <property type="evidence" value="ECO:0007669"/>
    <property type="project" value="TreeGrafter"/>
</dbReference>
<keyword evidence="3" id="KW-0862">Zinc</keyword>
<dbReference type="PANTHER" id="PTHR47782:SF1">
    <property type="entry name" value="PYRIMIDINE PATHWAY REGULATORY PROTEIN 1"/>
    <property type="match status" value="1"/>
</dbReference>
<gene>
    <name evidence="10" type="ORF">N7458_010715</name>
</gene>
<dbReference type="FunFam" id="4.10.240.10:FF:000006">
    <property type="entry name" value="Positive regulator of purine utilization"/>
    <property type="match status" value="1"/>
</dbReference>
<dbReference type="GO" id="GO:0000981">
    <property type="term" value="F:DNA-binding transcription factor activity, RNA polymerase II-specific"/>
    <property type="evidence" value="ECO:0007669"/>
    <property type="project" value="InterPro"/>
</dbReference>
<evidence type="ECO:0000256" key="3">
    <source>
        <dbReference type="ARBA" id="ARBA00022833"/>
    </source>
</evidence>
<reference evidence="10" key="2">
    <citation type="journal article" date="2023" name="IMA Fungus">
        <title>Comparative genomic study of the Penicillium genus elucidates a diverse pangenome and 15 lateral gene transfer events.</title>
        <authorList>
            <person name="Petersen C."/>
            <person name="Sorensen T."/>
            <person name="Nielsen M.R."/>
            <person name="Sondergaard T.E."/>
            <person name="Sorensen J.L."/>
            <person name="Fitzpatrick D.A."/>
            <person name="Frisvad J.C."/>
            <person name="Nielsen K.L."/>
        </authorList>
    </citation>
    <scope>NUCLEOTIDE SEQUENCE</scope>
    <source>
        <strain evidence="10">IBT 16125</strain>
    </source>
</reference>
<dbReference type="InterPro" id="IPR036864">
    <property type="entry name" value="Zn2-C6_fun-type_DNA-bd_sf"/>
</dbReference>
<dbReference type="InterPro" id="IPR001138">
    <property type="entry name" value="Zn2Cys6_DnaBD"/>
</dbReference>
<comment type="caution">
    <text evidence="10">The sequence shown here is derived from an EMBL/GenBank/DDBJ whole genome shotgun (WGS) entry which is preliminary data.</text>
</comment>
<keyword evidence="7" id="KW-0539">Nucleus</keyword>
<feature type="region of interest" description="Disordered" evidence="8">
    <location>
        <begin position="131"/>
        <end position="151"/>
    </location>
</feature>
<dbReference type="PROSITE" id="PS50048">
    <property type="entry name" value="ZN2_CY6_FUNGAL_2"/>
    <property type="match status" value="1"/>
</dbReference>
<dbReference type="PANTHER" id="PTHR47782">
    <property type="entry name" value="ZN(II)2CYS6 TRANSCRIPTION FACTOR (EUROFUNG)-RELATED"/>
    <property type="match status" value="1"/>
</dbReference>
<dbReference type="Pfam" id="PF00172">
    <property type="entry name" value="Zn_clus"/>
    <property type="match status" value="1"/>
</dbReference>
<evidence type="ECO:0000259" key="9">
    <source>
        <dbReference type="PROSITE" id="PS50048"/>
    </source>
</evidence>
<keyword evidence="5" id="KW-0238">DNA-binding</keyword>
<dbReference type="GO" id="GO:0008270">
    <property type="term" value="F:zinc ion binding"/>
    <property type="evidence" value="ECO:0007669"/>
    <property type="project" value="InterPro"/>
</dbReference>
<proteinExistence type="predicted"/>
<dbReference type="SUPFAM" id="SSF57701">
    <property type="entry name" value="Zn2/Cys6 DNA-binding domain"/>
    <property type="match status" value="1"/>
</dbReference>
<dbReference type="CDD" id="cd14723">
    <property type="entry name" value="ZIP_Ppr1"/>
    <property type="match status" value="1"/>
</dbReference>
<dbReference type="InterPro" id="IPR052202">
    <property type="entry name" value="Yeast_MetPath_Reg"/>
</dbReference>
<dbReference type="EMBL" id="JAPVEA010000008">
    <property type="protein sequence ID" value="KAJ5439717.1"/>
    <property type="molecule type" value="Genomic_DNA"/>
</dbReference>
<protein>
    <recommendedName>
        <fullName evidence="9">Zn(2)-C6 fungal-type domain-containing protein</fullName>
    </recommendedName>
</protein>
<evidence type="ECO:0000256" key="7">
    <source>
        <dbReference type="ARBA" id="ARBA00023242"/>
    </source>
</evidence>
<dbReference type="Proteomes" id="UP001213681">
    <property type="component" value="Unassembled WGS sequence"/>
</dbReference>
<evidence type="ECO:0000256" key="4">
    <source>
        <dbReference type="ARBA" id="ARBA00023015"/>
    </source>
</evidence>
<dbReference type="SMART" id="SM00066">
    <property type="entry name" value="GAL4"/>
    <property type="match status" value="1"/>
</dbReference>
<evidence type="ECO:0000256" key="2">
    <source>
        <dbReference type="ARBA" id="ARBA00022723"/>
    </source>
</evidence>
<evidence type="ECO:0000313" key="10">
    <source>
        <dbReference type="EMBL" id="KAJ5439717.1"/>
    </source>
</evidence>
<sequence>MLGSTTPATQHTTTSEASFQSFRNVSACNRCRLRKHRCDQRLPRCEPCEKAGTRCVGYDPLTKREVPRSYVCFLESQVKYLKQILIDHGIEFKCTMPFDEKETSRSGITGHVLPQRHEFSSEKVRAEARLERTKEHASLKRKFSSPAENNIPPRQLKRVLQLNLILKDLLTESFAPYHCDREHVQPSPRSPVSTQARQGIPIPHEPWSTPELSDGHASSESSSGSPESLQHLDDSVLSQNVPVMNDDFHFKGPCTPESNSAADFDSMDFNSGTLETKPLISTSFPAPSQRISVKPIVSSEPKQAQPSPEIRFDFPSDLDQSQSDQSTYDLLDEFLIGWDEDRLGMD</sequence>
<evidence type="ECO:0000256" key="6">
    <source>
        <dbReference type="ARBA" id="ARBA00023163"/>
    </source>
</evidence>
<dbReference type="Gene3D" id="4.10.240.10">
    <property type="entry name" value="Zn(2)-C6 fungal-type DNA-binding domain"/>
    <property type="match status" value="1"/>
</dbReference>
<feature type="domain" description="Zn(2)-C6 fungal-type" evidence="9">
    <location>
        <begin position="27"/>
        <end position="56"/>
    </location>
</feature>
<feature type="compositionally biased region" description="Low complexity" evidence="8">
    <location>
        <begin position="218"/>
        <end position="228"/>
    </location>
</feature>
<evidence type="ECO:0000313" key="11">
    <source>
        <dbReference type="Proteomes" id="UP001213681"/>
    </source>
</evidence>
<keyword evidence="6" id="KW-0804">Transcription</keyword>
<feature type="region of interest" description="Disordered" evidence="8">
    <location>
        <begin position="296"/>
        <end position="323"/>
    </location>
</feature>
<organism evidence="10 11">
    <name type="scientific">Penicillium daleae</name>
    <dbReference type="NCBI Taxonomy" id="63821"/>
    <lineage>
        <taxon>Eukaryota</taxon>
        <taxon>Fungi</taxon>
        <taxon>Dikarya</taxon>
        <taxon>Ascomycota</taxon>
        <taxon>Pezizomycotina</taxon>
        <taxon>Eurotiomycetes</taxon>
        <taxon>Eurotiomycetidae</taxon>
        <taxon>Eurotiales</taxon>
        <taxon>Aspergillaceae</taxon>
        <taxon>Penicillium</taxon>
    </lineage>
</organism>
<dbReference type="GeneID" id="81604340"/>
<evidence type="ECO:0000256" key="1">
    <source>
        <dbReference type="ARBA" id="ARBA00004123"/>
    </source>
</evidence>
<keyword evidence="11" id="KW-1185">Reference proteome</keyword>
<dbReference type="AlphaFoldDB" id="A0AAD6C0Z6"/>
<dbReference type="GO" id="GO:0045944">
    <property type="term" value="P:positive regulation of transcription by RNA polymerase II"/>
    <property type="evidence" value="ECO:0007669"/>
    <property type="project" value="TreeGrafter"/>
</dbReference>
<keyword evidence="2" id="KW-0479">Metal-binding</keyword>
<dbReference type="RefSeq" id="XP_056762946.1">
    <property type="nucleotide sequence ID" value="XM_056914097.1"/>
</dbReference>
<reference evidence="10" key="1">
    <citation type="submission" date="2022-12" db="EMBL/GenBank/DDBJ databases">
        <authorList>
            <person name="Petersen C."/>
        </authorList>
    </citation>
    <scope>NUCLEOTIDE SEQUENCE</scope>
    <source>
        <strain evidence="10">IBT 16125</strain>
    </source>
</reference>
<name>A0AAD6C0Z6_9EURO</name>
<dbReference type="GO" id="GO:0005634">
    <property type="term" value="C:nucleus"/>
    <property type="evidence" value="ECO:0007669"/>
    <property type="project" value="UniProtKB-SubCell"/>
</dbReference>
<dbReference type="CDD" id="cd00067">
    <property type="entry name" value="GAL4"/>
    <property type="match status" value="1"/>
</dbReference>
<feature type="region of interest" description="Disordered" evidence="8">
    <location>
        <begin position="181"/>
        <end position="232"/>
    </location>
</feature>
<keyword evidence="4" id="KW-0805">Transcription regulation</keyword>
<dbReference type="PROSITE" id="PS00463">
    <property type="entry name" value="ZN2_CY6_FUNGAL_1"/>
    <property type="match status" value="1"/>
</dbReference>
<accession>A0AAD6C0Z6</accession>
<evidence type="ECO:0000256" key="8">
    <source>
        <dbReference type="SAM" id="MobiDB-lite"/>
    </source>
</evidence>